<reference evidence="1 2" key="1">
    <citation type="submission" date="2006-01" db="EMBL/GenBank/DDBJ databases">
        <title>Complete sequence of Anaeromyxobacter dehalogenans 2CP-C.</title>
        <authorList>
            <consortium name="US DOE Joint Genome Institute"/>
            <person name="Copeland A."/>
            <person name="Lucas S."/>
            <person name="Lapidus A."/>
            <person name="Barry K."/>
            <person name="Detter J.C."/>
            <person name="Glavina T."/>
            <person name="Hammon N."/>
            <person name="Israni S."/>
            <person name="Pitluck S."/>
            <person name="Brettin T."/>
            <person name="Bruce D."/>
            <person name="Han C."/>
            <person name="Tapia R."/>
            <person name="Gilna P."/>
            <person name="Kiss H."/>
            <person name="Schmutz J."/>
            <person name="Larimer F."/>
            <person name="Land M."/>
            <person name="Kyrpides N."/>
            <person name="Anderson I."/>
            <person name="Sanford R.A."/>
            <person name="Ritalahti K.M."/>
            <person name="Thomas H.S."/>
            <person name="Kirby J.R."/>
            <person name="Zhulin I.B."/>
            <person name="Loeffler F.E."/>
            <person name="Richardson P."/>
        </authorList>
    </citation>
    <scope>NUCLEOTIDE SEQUENCE [LARGE SCALE GENOMIC DNA]</scope>
    <source>
        <strain evidence="1 2">2CP-C</strain>
    </source>
</reference>
<dbReference type="STRING" id="290397.Adeh_3035"/>
<dbReference type="HOGENOM" id="CLU_046519_3_1_7"/>
<evidence type="ECO:0000313" key="1">
    <source>
        <dbReference type="EMBL" id="ABC82804.1"/>
    </source>
</evidence>
<dbReference type="eggNOG" id="COG1801">
    <property type="taxonomic scope" value="Bacteria"/>
</dbReference>
<dbReference type="AlphaFoldDB" id="Q2IDZ2"/>
<dbReference type="SUPFAM" id="SSF117396">
    <property type="entry name" value="TM1631-like"/>
    <property type="match status" value="1"/>
</dbReference>
<evidence type="ECO:0008006" key="3">
    <source>
        <dbReference type="Google" id="ProtNLM"/>
    </source>
</evidence>
<protein>
    <recommendedName>
        <fullName evidence="3">DUF72 domain-containing protein</fullName>
    </recommendedName>
</protein>
<dbReference type="OrthoDB" id="9780310at2"/>
<dbReference type="EMBL" id="CP000251">
    <property type="protein sequence ID" value="ABC82804.1"/>
    <property type="molecule type" value="Genomic_DNA"/>
</dbReference>
<dbReference type="InterPro" id="IPR002763">
    <property type="entry name" value="DUF72"/>
</dbReference>
<evidence type="ECO:0000313" key="2">
    <source>
        <dbReference type="Proteomes" id="UP000001935"/>
    </source>
</evidence>
<dbReference type="Proteomes" id="UP000001935">
    <property type="component" value="Chromosome"/>
</dbReference>
<name>Q2IDZ2_ANADE</name>
<dbReference type="InterPro" id="IPR036520">
    <property type="entry name" value="UPF0759_sf"/>
</dbReference>
<organism evidence="1 2">
    <name type="scientific">Anaeromyxobacter dehalogenans (strain 2CP-C)</name>
    <dbReference type="NCBI Taxonomy" id="290397"/>
    <lineage>
        <taxon>Bacteria</taxon>
        <taxon>Pseudomonadati</taxon>
        <taxon>Myxococcota</taxon>
        <taxon>Myxococcia</taxon>
        <taxon>Myxococcales</taxon>
        <taxon>Cystobacterineae</taxon>
        <taxon>Anaeromyxobacteraceae</taxon>
        <taxon>Anaeromyxobacter</taxon>
    </lineage>
</organism>
<dbReference type="Gene3D" id="3.20.20.410">
    <property type="entry name" value="Protein of unknown function UPF0759"/>
    <property type="match status" value="1"/>
</dbReference>
<dbReference type="RefSeq" id="WP_011422086.1">
    <property type="nucleotide sequence ID" value="NC_007760.1"/>
</dbReference>
<accession>Q2IDZ2</accession>
<gene>
    <name evidence="1" type="ordered locus">Adeh_3035</name>
</gene>
<dbReference type="KEGG" id="ade:Adeh_3035"/>
<sequence length="246" mass="26578">MRLLTGTSGWSYPAWRGTFYPAGLPTAQMLPAYAARLRTVEVNNTFYRMPGPELLAGWRAAVPPGFTFSLKAPQRITHRLKLANADAALAWFLRAAAELGPALGPILFQLPPSIRLDLGLLRDFLSLLPRGGRFAFELRHPSWHADAVRATLADAGAALCITDADEDSTPLAATAAFGYLRLRRTEYGDAALRSALHAIAAQPWTEAYAYFKHEDEARGPAFATRFAELAGELGLGAGIDAGADAR</sequence>
<proteinExistence type="predicted"/>
<dbReference type="PANTHER" id="PTHR30348:SF4">
    <property type="entry name" value="DUF72 DOMAIN-CONTAINING PROTEIN"/>
    <property type="match status" value="1"/>
</dbReference>
<dbReference type="PANTHER" id="PTHR30348">
    <property type="entry name" value="UNCHARACTERIZED PROTEIN YECE"/>
    <property type="match status" value="1"/>
</dbReference>
<dbReference type="Pfam" id="PF01904">
    <property type="entry name" value="DUF72"/>
    <property type="match status" value="1"/>
</dbReference>